<organism evidence="2 3">
    <name type="scientific">Cymbomonas tetramitiformis</name>
    <dbReference type="NCBI Taxonomy" id="36881"/>
    <lineage>
        <taxon>Eukaryota</taxon>
        <taxon>Viridiplantae</taxon>
        <taxon>Chlorophyta</taxon>
        <taxon>Pyramimonadophyceae</taxon>
        <taxon>Pyramimonadales</taxon>
        <taxon>Pyramimonadaceae</taxon>
        <taxon>Cymbomonas</taxon>
    </lineage>
</organism>
<feature type="compositionally biased region" description="Basic and acidic residues" evidence="1">
    <location>
        <begin position="191"/>
        <end position="200"/>
    </location>
</feature>
<reference evidence="2 3" key="1">
    <citation type="journal article" date="2015" name="Genome Biol. Evol.">
        <title>Comparative Genomics of a Bacterivorous Green Alga Reveals Evolutionary Causalities and Consequences of Phago-Mixotrophic Mode of Nutrition.</title>
        <authorList>
            <person name="Burns J.A."/>
            <person name="Paasch A."/>
            <person name="Narechania A."/>
            <person name="Kim E."/>
        </authorList>
    </citation>
    <scope>NUCLEOTIDE SEQUENCE [LARGE SCALE GENOMIC DNA]</scope>
    <source>
        <strain evidence="2 3">PLY_AMNH</strain>
    </source>
</reference>
<feature type="region of interest" description="Disordered" evidence="1">
    <location>
        <begin position="438"/>
        <end position="520"/>
    </location>
</feature>
<feature type="compositionally biased region" description="Basic residues" evidence="1">
    <location>
        <begin position="297"/>
        <end position="307"/>
    </location>
</feature>
<feature type="compositionally biased region" description="Basic and acidic residues" evidence="1">
    <location>
        <begin position="285"/>
        <end position="296"/>
    </location>
</feature>
<feature type="compositionally biased region" description="Basic and acidic residues" evidence="1">
    <location>
        <begin position="460"/>
        <end position="469"/>
    </location>
</feature>
<proteinExistence type="predicted"/>
<accession>A0AAE0F025</accession>
<comment type="caution">
    <text evidence="2">The sequence shown here is derived from an EMBL/GenBank/DDBJ whole genome shotgun (WGS) entry which is preliminary data.</text>
</comment>
<keyword evidence="3" id="KW-1185">Reference proteome</keyword>
<feature type="region of interest" description="Disordered" evidence="1">
    <location>
        <begin position="1"/>
        <end position="28"/>
    </location>
</feature>
<sequence length="520" mass="57822">MGKKKNQDEAPPAAPEGIDTEQPPPEPDLLAEDREAIVREDAIQQTIETLLSRVYMHIDEAELQQTVPSTVVTTLLSSALEIVDVGYVGREDHCIASMARGELHKNWLVDSEPVPAPIDRWARGSVPTRRRSKSPAASDNPEKSTNRSMTGNRSHRTSFASSTGLLPGQRKPTKDPVRMRPVGQPSFARKLTAEEAEREQRLRDEIEARRQAEELQRQQAEKDEHEVRRLETLQKDLRGKDYGYDHKGNVIVLSKVDPERLPAYMVGPRVSLLPTEEELAAMEAEAAKNARRSPDKQKKKKKKAEPKKKKETDTVEYVQQEDDGQKSMLESMVMNTGVTLREGALSKPGPRVPLSEERMSRRQFMALIGQEDHPSLGPSNDTASDKENTKGDKSGFDLSDLPGQRQPTPDWTKDATVVPPSHDAESVYPDVNELLVKAPDWGLNPSGPPDPYSPPAIPHKVSDKERESALGKLVKNPRERPFIAPTGMKKAHFLGVSDKPQSTDPPSPTSRSPNNRLAPL</sequence>
<dbReference type="EMBL" id="LGRX02029796">
    <property type="protein sequence ID" value="KAK3246442.1"/>
    <property type="molecule type" value="Genomic_DNA"/>
</dbReference>
<name>A0AAE0F025_9CHLO</name>
<protein>
    <submittedName>
        <fullName evidence="2">Uncharacterized protein</fullName>
    </submittedName>
</protein>
<dbReference type="Proteomes" id="UP001190700">
    <property type="component" value="Unassembled WGS sequence"/>
</dbReference>
<evidence type="ECO:0000256" key="1">
    <source>
        <dbReference type="SAM" id="MobiDB-lite"/>
    </source>
</evidence>
<feature type="region of interest" description="Disordered" evidence="1">
    <location>
        <begin position="283"/>
        <end position="426"/>
    </location>
</feature>
<dbReference type="PANTHER" id="PTHR34438">
    <property type="entry name" value="SI:DKEY-97L20.6"/>
    <property type="match status" value="1"/>
</dbReference>
<dbReference type="InterPro" id="IPR028042">
    <property type="entry name" value="DUF4639"/>
</dbReference>
<gene>
    <name evidence="2" type="ORF">CYMTET_44021</name>
</gene>
<feature type="compositionally biased region" description="Pro residues" evidence="1">
    <location>
        <begin position="446"/>
        <end position="457"/>
    </location>
</feature>
<feature type="compositionally biased region" description="Basic and acidic residues" evidence="1">
    <location>
        <begin position="383"/>
        <end position="395"/>
    </location>
</feature>
<feature type="compositionally biased region" description="Polar residues" evidence="1">
    <location>
        <begin position="146"/>
        <end position="164"/>
    </location>
</feature>
<dbReference type="AlphaFoldDB" id="A0AAE0F025"/>
<dbReference type="PANTHER" id="PTHR34438:SF1">
    <property type="entry name" value="CHROMOSOME 2 OPEN READING FRAME 81"/>
    <property type="match status" value="1"/>
</dbReference>
<feature type="region of interest" description="Disordered" evidence="1">
    <location>
        <begin position="116"/>
        <end position="200"/>
    </location>
</feature>
<feature type="compositionally biased region" description="Low complexity" evidence="1">
    <location>
        <begin position="509"/>
        <end position="520"/>
    </location>
</feature>
<evidence type="ECO:0000313" key="3">
    <source>
        <dbReference type="Proteomes" id="UP001190700"/>
    </source>
</evidence>
<evidence type="ECO:0000313" key="2">
    <source>
        <dbReference type="EMBL" id="KAK3246442.1"/>
    </source>
</evidence>